<name>A0ABM1S350_LIMPO</name>
<reference evidence="6 7" key="1">
    <citation type="submission" date="2025-05" db="UniProtKB">
        <authorList>
            <consortium name="RefSeq"/>
        </authorList>
    </citation>
    <scope>IDENTIFICATION</scope>
    <source>
        <tissue evidence="6 7">Muscle</tissue>
    </source>
</reference>
<dbReference type="RefSeq" id="XP_022238055.1">
    <property type="nucleotide sequence ID" value="XM_022382347.1"/>
</dbReference>
<keyword evidence="5" id="KW-1185">Reference proteome</keyword>
<organism evidence="5 7">
    <name type="scientific">Limulus polyphemus</name>
    <name type="common">Atlantic horseshoe crab</name>
    <dbReference type="NCBI Taxonomy" id="6850"/>
    <lineage>
        <taxon>Eukaryota</taxon>
        <taxon>Metazoa</taxon>
        <taxon>Ecdysozoa</taxon>
        <taxon>Arthropoda</taxon>
        <taxon>Chelicerata</taxon>
        <taxon>Merostomata</taxon>
        <taxon>Xiphosura</taxon>
        <taxon>Limulidae</taxon>
        <taxon>Limulus</taxon>
    </lineage>
</organism>
<dbReference type="InterPro" id="IPR036388">
    <property type="entry name" value="WH-like_DNA-bd_sf"/>
</dbReference>
<dbReference type="SMART" id="SM00413">
    <property type="entry name" value="ETS"/>
    <property type="match status" value="1"/>
</dbReference>
<dbReference type="InterPro" id="IPR046328">
    <property type="entry name" value="ETS_fam"/>
</dbReference>
<proteinExistence type="inferred from homology"/>
<keyword evidence="3" id="KW-0539">Nucleus</keyword>
<dbReference type="PANTHER" id="PTHR11849">
    <property type="entry name" value="ETS"/>
    <property type="match status" value="1"/>
</dbReference>
<evidence type="ECO:0000313" key="5">
    <source>
        <dbReference type="Proteomes" id="UP000694941"/>
    </source>
</evidence>
<evidence type="ECO:0000256" key="3">
    <source>
        <dbReference type="RuleBase" id="RU004019"/>
    </source>
</evidence>
<evidence type="ECO:0000259" key="4">
    <source>
        <dbReference type="PROSITE" id="PS50061"/>
    </source>
</evidence>
<dbReference type="SUPFAM" id="SSF46785">
    <property type="entry name" value="Winged helix' DNA-binding domain"/>
    <property type="match status" value="1"/>
</dbReference>
<dbReference type="InterPro" id="IPR036390">
    <property type="entry name" value="WH_DNA-bd_sf"/>
</dbReference>
<protein>
    <submittedName>
        <fullName evidence="6 7">ETS domain-containing protein Elk-3-like isoform X1</fullName>
    </submittedName>
</protein>
<comment type="subcellular location">
    <subcellularLocation>
        <location evidence="3">Nucleus</location>
    </subcellularLocation>
</comment>
<feature type="domain" description="ETS" evidence="4">
    <location>
        <begin position="42"/>
        <end position="122"/>
    </location>
</feature>
<dbReference type="Gene3D" id="1.10.10.10">
    <property type="entry name" value="Winged helix-like DNA-binding domain superfamily/Winged helix DNA-binding domain"/>
    <property type="match status" value="1"/>
</dbReference>
<dbReference type="PRINTS" id="PR00454">
    <property type="entry name" value="ETSDOMAIN"/>
</dbReference>
<dbReference type="PANTHER" id="PTHR11849:SF133">
    <property type="entry name" value="ETS DOMAIN-CONTAINING PROTEIN"/>
    <property type="match status" value="1"/>
</dbReference>
<accession>A0ABM1S350</accession>
<dbReference type="InterPro" id="IPR000418">
    <property type="entry name" value="Ets_dom"/>
</dbReference>
<comment type="similarity">
    <text evidence="1 3">Belongs to the ETS family.</text>
</comment>
<evidence type="ECO:0000256" key="2">
    <source>
        <dbReference type="ARBA" id="ARBA00023125"/>
    </source>
</evidence>
<dbReference type="Proteomes" id="UP000694941">
    <property type="component" value="Unplaced"/>
</dbReference>
<sequence>MEMNTIADSSDESDLAAVPPDLIQQQPKIFHCNSTHSMDTNITLWQFLLELLLSNKYNHIITWTNNEGEFKLVNAEEVARMWGLRKNKLNMNYDKLSRALRYYYDKNIIKKVLGQKFVYRFVSFPEIVKTENKIPFRVKMENITKTSGIIFQRAPFIPYTMSTSEAKIIASYQQAVPLDLRENNEKKNDDSKVKRSSSVLQVPSVTSLNRNSPVLHMAVLNEDEVKKSNENDEYSKIDHSKDNIESKISFEPASKRMKVEIDTDSRSSSVSSPISVAPATSSFIVVSPAVTTSKSKPKPPPILTVPSSNAKLSLSSFASLQTPIVTFASPYLPQGKNSLIPLPIWSPLSPFSLTSPHYSPRTTTHFQFPPNTATIRLGSYSPLTPYFTNPFSPFDENTVLKTNSIPVEQ</sequence>
<dbReference type="GeneID" id="106478666"/>
<dbReference type="PROSITE" id="PS50061">
    <property type="entry name" value="ETS_DOMAIN_3"/>
    <property type="match status" value="1"/>
</dbReference>
<dbReference type="Pfam" id="PF00178">
    <property type="entry name" value="Ets"/>
    <property type="match status" value="1"/>
</dbReference>
<dbReference type="PROSITE" id="PS00346">
    <property type="entry name" value="ETS_DOMAIN_2"/>
    <property type="match status" value="1"/>
</dbReference>
<evidence type="ECO:0000256" key="1">
    <source>
        <dbReference type="ARBA" id="ARBA00005562"/>
    </source>
</evidence>
<dbReference type="RefSeq" id="XP_013794679.1">
    <property type="nucleotide sequence ID" value="XM_013939225.2"/>
</dbReference>
<dbReference type="PROSITE" id="PS00345">
    <property type="entry name" value="ETS_DOMAIN_1"/>
    <property type="match status" value="1"/>
</dbReference>
<evidence type="ECO:0000313" key="6">
    <source>
        <dbReference type="RefSeq" id="XP_013794679.1"/>
    </source>
</evidence>
<keyword evidence="2 3" id="KW-0238">DNA-binding</keyword>
<gene>
    <name evidence="6 7" type="primary">LOC106478666</name>
</gene>
<evidence type="ECO:0000313" key="7">
    <source>
        <dbReference type="RefSeq" id="XP_022238055.1"/>
    </source>
</evidence>